<gene>
    <name evidence="1" type="ORF">DespoDRAFT_02758</name>
</gene>
<dbReference type="STRING" id="879212.DespoDRAFT_02758"/>
<dbReference type="AlphaFoldDB" id="I5B520"/>
<dbReference type="EMBL" id="CM001488">
    <property type="protein sequence ID" value="EIM64583.1"/>
    <property type="molecule type" value="Genomic_DNA"/>
</dbReference>
<dbReference type="eggNOG" id="ENOG50307Y4">
    <property type="taxonomic scope" value="Bacteria"/>
</dbReference>
<organism evidence="1 2">
    <name type="scientific">Desulfobacter postgatei 2ac9</name>
    <dbReference type="NCBI Taxonomy" id="879212"/>
    <lineage>
        <taxon>Bacteria</taxon>
        <taxon>Pseudomonadati</taxon>
        <taxon>Thermodesulfobacteriota</taxon>
        <taxon>Desulfobacteria</taxon>
        <taxon>Desulfobacterales</taxon>
        <taxon>Desulfobacteraceae</taxon>
        <taxon>Desulfobacter</taxon>
    </lineage>
</organism>
<dbReference type="RefSeq" id="WP_004074172.1">
    <property type="nucleotide sequence ID" value="NZ_CM001488.1"/>
</dbReference>
<dbReference type="OrthoDB" id="49105at2"/>
<dbReference type="HOGENOM" id="CLU_099736_1_0_7"/>
<reference evidence="1 2" key="2">
    <citation type="submission" date="2012-02" db="EMBL/GenBank/DDBJ databases">
        <title>Improved High-Quality Draft sequence of Desulfobacter postgatei 2ac9.</title>
        <authorList>
            <consortium name="US DOE Joint Genome Institute"/>
            <person name="Lucas S."/>
            <person name="Han J."/>
            <person name="Lapidus A."/>
            <person name="Cheng J.-F."/>
            <person name="Goodwin L."/>
            <person name="Pitluck S."/>
            <person name="Peters L."/>
            <person name="Ovchinnikova G."/>
            <person name="Held B."/>
            <person name="Detter J.C."/>
            <person name="Han C."/>
            <person name="Tapia R."/>
            <person name="Land M."/>
            <person name="Hauser L."/>
            <person name="Kyrpides N."/>
            <person name="Ivanova N."/>
            <person name="Pagani I."/>
            <person name="Orellana R."/>
            <person name="Lovley D."/>
            <person name="Woyke T."/>
        </authorList>
    </citation>
    <scope>NUCLEOTIDE SEQUENCE [LARGE SCALE GENOMIC DNA]</scope>
    <source>
        <strain evidence="1 2">2ac9</strain>
    </source>
</reference>
<accession>I5B520</accession>
<protein>
    <recommendedName>
        <fullName evidence="3">Hydrogenase-4 component G</fullName>
    </recommendedName>
</protein>
<reference evidence="1 2" key="1">
    <citation type="submission" date="2011-09" db="EMBL/GenBank/DDBJ databases">
        <authorList>
            <consortium name="US DOE Joint Genome Institute (JGI-PGF)"/>
            <person name="Lucas S."/>
            <person name="Han J."/>
            <person name="Lapidus A."/>
            <person name="Cheng J.-F."/>
            <person name="Goodwin L."/>
            <person name="Pitluck S."/>
            <person name="Peters L."/>
            <person name="Land M.L."/>
            <person name="Hauser L."/>
            <person name="Orellana R."/>
            <person name="Lovley D."/>
            <person name="Woyke T.J."/>
        </authorList>
    </citation>
    <scope>NUCLEOTIDE SEQUENCE [LARGE SCALE GENOMIC DNA]</scope>
    <source>
        <strain evidence="1 2">2ac9</strain>
    </source>
</reference>
<sequence>MKNVSGSANNLTGIDSTLFQPNNRIGRNKSISKYSVQSEIIQFSLQVRTDSQHNIEIQNALTYFSQLDQDLKSSLIYNNHPISELSSEQATELVGENGYFGVDQTSQRIIDFVIKGAGGDIERLKSGREGILEGFKEAEKAWGGKLPEISYETLAKSLESIDEKIRENGGSVVDLSI</sequence>
<dbReference type="Proteomes" id="UP000005778">
    <property type="component" value="Chromosome"/>
</dbReference>
<evidence type="ECO:0008006" key="3">
    <source>
        <dbReference type="Google" id="ProtNLM"/>
    </source>
</evidence>
<proteinExistence type="predicted"/>
<evidence type="ECO:0000313" key="2">
    <source>
        <dbReference type="Proteomes" id="UP000005778"/>
    </source>
</evidence>
<keyword evidence="2" id="KW-1185">Reference proteome</keyword>
<evidence type="ECO:0000313" key="1">
    <source>
        <dbReference type="EMBL" id="EIM64583.1"/>
    </source>
</evidence>
<name>I5B520_9BACT</name>